<comment type="caution">
    <text evidence="2">The sequence shown here is derived from an EMBL/GenBank/DDBJ whole genome shotgun (WGS) entry which is preliminary data.</text>
</comment>
<protein>
    <submittedName>
        <fullName evidence="2">Uncharacterized protein</fullName>
    </submittedName>
</protein>
<accession>A0A0S7Y6S2</accession>
<sequence length="123" mass="14337">MAFFLLSLNIKYTFPLFNLDFSFAKYYGREKMRELYRKSRAKTMKYYKENRAGYRLEDRALADASWVISRLGGLNSGTRSWKEMEPRAFTIATIIFAVSFLVGALIWLKGYFKSRKSQLGGKA</sequence>
<dbReference type="Proteomes" id="UP000051861">
    <property type="component" value="Unassembled WGS sequence"/>
</dbReference>
<reference evidence="2 3" key="1">
    <citation type="journal article" date="2015" name="Microbiome">
        <title>Genomic resolution of linkages in carbon, nitrogen, and sulfur cycling among widespread estuary sediment bacteria.</title>
        <authorList>
            <person name="Baker B.J."/>
            <person name="Lazar C.S."/>
            <person name="Teske A.P."/>
            <person name="Dick G.J."/>
        </authorList>
    </citation>
    <scope>NUCLEOTIDE SEQUENCE [LARGE SCALE GENOMIC DNA]</scope>
    <source>
        <strain evidence="2">DG_54_3</strain>
    </source>
</reference>
<gene>
    <name evidence="2" type="ORF">AMJ44_00500</name>
</gene>
<name>A0A0S7Y6S2_UNCSA</name>
<keyword evidence="1" id="KW-0812">Transmembrane</keyword>
<evidence type="ECO:0000313" key="2">
    <source>
        <dbReference type="EMBL" id="KPJ70227.1"/>
    </source>
</evidence>
<keyword evidence="1" id="KW-1133">Transmembrane helix</keyword>
<evidence type="ECO:0000313" key="3">
    <source>
        <dbReference type="Proteomes" id="UP000051861"/>
    </source>
</evidence>
<organism evidence="2 3">
    <name type="scientific">candidate division WOR-1 bacterium DG_54_3</name>
    <dbReference type="NCBI Taxonomy" id="1703775"/>
    <lineage>
        <taxon>Bacteria</taxon>
        <taxon>Bacillati</taxon>
        <taxon>Saganbacteria</taxon>
    </lineage>
</organism>
<dbReference type="EMBL" id="LIZX01000004">
    <property type="protein sequence ID" value="KPJ70227.1"/>
    <property type="molecule type" value="Genomic_DNA"/>
</dbReference>
<feature type="transmembrane region" description="Helical" evidence="1">
    <location>
        <begin position="88"/>
        <end position="108"/>
    </location>
</feature>
<dbReference type="AlphaFoldDB" id="A0A0S7Y6S2"/>
<evidence type="ECO:0000256" key="1">
    <source>
        <dbReference type="SAM" id="Phobius"/>
    </source>
</evidence>
<proteinExistence type="predicted"/>
<keyword evidence="1" id="KW-0472">Membrane</keyword>